<sequence>YADARDEYVFGRFGMIFNRKTATVALMCLLMAPFTAYVAGGGLDANGERTSRISDDAVTELDLDSMPKRPKPILDLGPKFLGNGNISRGIELPTGAVWQPALMVFGTYRSALQSFTRADETSSEWANRLDLFANLQLTGSERFLIGIRPLQDEGRFTSYQFEPNLAEPNERGWQEESSADLTTFFFEGDFGELFPNLDPEDRKHYDLGFSVGRQLLNYQEGMLLNDTIDAIGITRNTLLPKGGSDFQVTFLYGWNEIHRGDNIERDDLSLYALFFAMDRPKTTINVDLVYVDDESIFDADGFYYGVSDVRRIGHYNLSSRILGSKAINGESAAVGDGHLVFAELSWTPAWSDNNIYVNAFAGIDNFTSAARDPSTGG</sequence>
<accession>A0A382MZB6</accession>
<feature type="transmembrane region" description="Helical" evidence="1">
    <location>
        <begin position="21"/>
        <end position="43"/>
    </location>
</feature>
<keyword evidence="1" id="KW-0472">Membrane</keyword>
<protein>
    <recommendedName>
        <fullName evidence="3">Alginate export domain-containing protein</fullName>
    </recommendedName>
</protein>
<gene>
    <name evidence="2" type="ORF">METZ01_LOCUS305666</name>
</gene>
<proteinExistence type="predicted"/>
<feature type="non-terminal residue" evidence="2">
    <location>
        <position position="377"/>
    </location>
</feature>
<evidence type="ECO:0008006" key="3">
    <source>
        <dbReference type="Google" id="ProtNLM"/>
    </source>
</evidence>
<keyword evidence="1" id="KW-1133">Transmembrane helix</keyword>
<dbReference type="EMBL" id="UINC01096160">
    <property type="protein sequence ID" value="SVC52812.1"/>
    <property type="molecule type" value="Genomic_DNA"/>
</dbReference>
<reference evidence="2" key="1">
    <citation type="submission" date="2018-05" db="EMBL/GenBank/DDBJ databases">
        <authorList>
            <person name="Lanie J.A."/>
            <person name="Ng W.-L."/>
            <person name="Kazmierczak K.M."/>
            <person name="Andrzejewski T.M."/>
            <person name="Davidsen T.M."/>
            <person name="Wayne K.J."/>
            <person name="Tettelin H."/>
            <person name="Glass J.I."/>
            <person name="Rusch D."/>
            <person name="Podicherti R."/>
            <person name="Tsui H.-C.T."/>
            <person name="Winkler M.E."/>
        </authorList>
    </citation>
    <scope>NUCLEOTIDE SEQUENCE</scope>
</reference>
<evidence type="ECO:0000256" key="1">
    <source>
        <dbReference type="SAM" id="Phobius"/>
    </source>
</evidence>
<keyword evidence="1" id="KW-0812">Transmembrane</keyword>
<organism evidence="2">
    <name type="scientific">marine metagenome</name>
    <dbReference type="NCBI Taxonomy" id="408172"/>
    <lineage>
        <taxon>unclassified sequences</taxon>
        <taxon>metagenomes</taxon>
        <taxon>ecological metagenomes</taxon>
    </lineage>
</organism>
<evidence type="ECO:0000313" key="2">
    <source>
        <dbReference type="EMBL" id="SVC52812.1"/>
    </source>
</evidence>
<name>A0A382MZB6_9ZZZZ</name>
<feature type="non-terminal residue" evidence="2">
    <location>
        <position position="1"/>
    </location>
</feature>
<dbReference type="AlphaFoldDB" id="A0A382MZB6"/>